<dbReference type="EMBL" id="BARS01011477">
    <property type="protein sequence ID" value="GAF90353.1"/>
    <property type="molecule type" value="Genomic_DNA"/>
</dbReference>
<gene>
    <name evidence="2" type="ORF">S01H1_20861</name>
</gene>
<dbReference type="PANTHER" id="PTHR43536:SF1">
    <property type="entry name" value="MANNOSYLGLYCOPROTEIN ENDO-BETA-MANNOSIDASE"/>
    <property type="match status" value="1"/>
</dbReference>
<feature type="domain" description="Glycoside hydrolase family 2 catalytic" evidence="1">
    <location>
        <begin position="6"/>
        <end position="151"/>
    </location>
</feature>
<dbReference type="InterPro" id="IPR043534">
    <property type="entry name" value="EBDG/EBM"/>
</dbReference>
<feature type="non-terminal residue" evidence="2">
    <location>
        <position position="1"/>
    </location>
</feature>
<proteinExistence type="predicted"/>
<dbReference type="SUPFAM" id="SSF51445">
    <property type="entry name" value="(Trans)glycosidases"/>
    <property type="match status" value="1"/>
</dbReference>
<dbReference type="Gene3D" id="3.20.20.80">
    <property type="entry name" value="Glycosidases"/>
    <property type="match status" value="1"/>
</dbReference>
<dbReference type="InterPro" id="IPR006103">
    <property type="entry name" value="Glyco_hydro_2_cat"/>
</dbReference>
<reference evidence="2" key="1">
    <citation type="journal article" date="2014" name="Front. Microbiol.">
        <title>High frequency of phylogenetically diverse reductive dehalogenase-homologous genes in deep subseafloor sedimentary metagenomes.</title>
        <authorList>
            <person name="Kawai M."/>
            <person name="Futagami T."/>
            <person name="Toyoda A."/>
            <person name="Takaki Y."/>
            <person name="Nishi S."/>
            <person name="Hori S."/>
            <person name="Arai W."/>
            <person name="Tsubouchi T."/>
            <person name="Morono Y."/>
            <person name="Uchiyama I."/>
            <person name="Ito T."/>
            <person name="Fujiyama A."/>
            <person name="Inagaki F."/>
            <person name="Takami H."/>
        </authorList>
    </citation>
    <scope>NUCLEOTIDE SEQUENCE</scope>
    <source>
        <strain evidence="2">Expedition CK06-06</strain>
    </source>
</reference>
<feature type="non-terminal residue" evidence="2">
    <location>
        <position position="267"/>
    </location>
</feature>
<dbReference type="InterPro" id="IPR017853">
    <property type="entry name" value="GH"/>
</dbReference>
<dbReference type="GO" id="GO:0005975">
    <property type="term" value="P:carbohydrate metabolic process"/>
    <property type="evidence" value="ECO:0007669"/>
    <property type="project" value="InterPro"/>
</dbReference>
<name>X0TA08_9ZZZZ</name>
<dbReference type="GO" id="GO:0004553">
    <property type="term" value="F:hydrolase activity, hydrolyzing O-glycosyl compounds"/>
    <property type="evidence" value="ECO:0007669"/>
    <property type="project" value="InterPro"/>
</dbReference>
<protein>
    <recommendedName>
        <fullName evidence="1">Glycoside hydrolase family 2 catalytic domain-containing protein</fullName>
    </recommendedName>
</protein>
<accession>X0TA08</accession>
<organism evidence="2">
    <name type="scientific">marine sediment metagenome</name>
    <dbReference type="NCBI Taxonomy" id="412755"/>
    <lineage>
        <taxon>unclassified sequences</taxon>
        <taxon>metagenomes</taxon>
        <taxon>ecological metagenomes</taxon>
    </lineage>
</organism>
<dbReference type="Pfam" id="PF02836">
    <property type="entry name" value="Glyco_hydro_2_C"/>
    <property type="match status" value="1"/>
</dbReference>
<sequence>HRGYKINGKKILIRGGGWVDDLMLADDSRTLEAKIKYTKHMNLNTIRLEGFWGSSQELYDLCDKYGILLMAGWSCHWEWDEYLGKACDEFGGIQTPEEMDLIAEYWRDQVVWLRNHPSIFVWLGGSDKLPRPQLEKKYLQLLEKHDGSRPYLAAAATIESEVSGNTRVKMNGPYDYVPPIYWYEDKSKGGAFGFNTETGPGPQPPPLESLKKMLPEDHLWPIDDYWEYHCARNEFNTLDRYEEALNHRYGMPNNVQEFVQKAQLMNY</sequence>
<evidence type="ECO:0000259" key="1">
    <source>
        <dbReference type="Pfam" id="PF02836"/>
    </source>
</evidence>
<evidence type="ECO:0000313" key="2">
    <source>
        <dbReference type="EMBL" id="GAF90353.1"/>
    </source>
</evidence>
<dbReference type="AlphaFoldDB" id="X0TA08"/>
<dbReference type="PANTHER" id="PTHR43536">
    <property type="entry name" value="MANNOSYLGLYCOPROTEIN ENDO-BETA-MANNOSIDASE"/>
    <property type="match status" value="1"/>
</dbReference>
<comment type="caution">
    <text evidence="2">The sequence shown here is derived from an EMBL/GenBank/DDBJ whole genome shotgun (WGS) entry which is preliminary data.</text>
</comment>